<proteinExistence type="predicted"/>
<dbReference type="GeneID" id="29519734"/>
<reference evidence="1" key="1">
    <citation type="submission" date="2022-06" db="EMBL/GenBank/DDBJ databases">
        <title>Physiological and biochemical characterization and genomic elucidation of a strain of the genus Ensifer adhaerens M8 that combines arsenic oxidation and chromium reduction.</title>
        <authorList>
            <person name="Li X."/>
            <person name="Yu c."/>
        </authorList>
    </citation>
    <scope>NUCLEOTIDE SEQUENCE</scope>
    <source>
        <strain evidence="1">M8</strain>
    </source>
</reference>
<evidence type="ECO:0000313" key="4">
    <source>
        <dbReference type="Proteomes" id="UP001214094"/>
    </source>
</evidence>
<accession>A0A9Q8Y828</accession>
<dbReference type="KEGG" id="eah:FA04_04635"/>
<gene>
    <name evidence="1" type="ORF">NE863_04490</name>
    <name evidence="2" type="ORF">P4B07_04700</name>
</gene>
<dbReference type="OrthoDB" id="7870562at2"/>
<dbReference type="AlphaFoldDB" id="A0A9Q8Y828"/>
<dbReference type="Proteomes" id="UP001214094">
    <property type="component" value="Chromosome"/>
</dbReference>
<name>A0A9Q8Y828_ENSAD</name>
<keyword evidence="4" id="KW-1185">Reference proteome</keyword>
<sequence>MGLKQADITAILGPVDETLMAELLATGATAGELAEAIAWVNNDEALIGEGRHLPAGRVAALIDILTPDNEEERNLGL</sequence>
<dbReference type="EMBL" id="CP121308">
    <property type="protein sequence ID" value="WFP91682.1"/>
    <property type="molecule type" value="Genomic_DNA"/>
</dbReference>
<reference evidence="2 4" key="2">
    <citation type="submission" date="2023-03" db="EMBL/GenBank/DDBJ databases">
        <title>Comparative genome and transcriptome analysis combination mining strategies for increasing vitamin B12 production of Ensifer adhaerens strain.</title>
        <authorList>
            <person name="Yongheng L."/>
        </authorList>
    </citation>
    <scope>NUCLEOTIDE SEQUENCE [LARGE SCALE GENOMIC DNA]</scope>
    <source>
        <strain evidence="2 4">Casida A-T305</strain>
    </source>
</reference>
<dbReference type="EMBL" id="CP098807">
    <property type="protein sequence ID" value="USJ24255.1"/>
    <property type="molecule type" value="Genomic_DNA"/>
</dbReference>
<organism evidence="1 3">
    <name type="scientific">Ensifer adhaerens</name>
    <name type="common">Sinorhizobium morelense</name>
    <dbReference type="NCBI Taxonomy" id="106592"/>
    <lineage>
        <taxon>Bacteria</taxon>
        <taxon>Pseudomonadati</taxon>
        <taxon>Pseudomonadota</taxon>
        <taxon>Alphaproteobacteria</taxon>
        <taxon>Hyphomicrobiales</taxon>
        <taxon>Rhizobiaceae</taxon>
        <taxon>Sinorhizobium/Ensifer group</taxon>
        <taxon>Ensifer</taxon>
    </lineage>
</organism>
<protein>
    <submittedName>
        <fullName evidence="1">Uncharacterized protein</fullName>
    </submittedName>
</protein>
<dbReference type="Proteomes" id="UP001055460">
    <property type="component" value="Chromosome"/>
</dbReference>
<dbReference type="RefSeq" id="WP_034803790.1">
    <property type="nucleotide sequence ID" value="NZ_CAXURO020000001.1"/>
</dbReference>
<evidence type="ECO:0000313" key="1">
    <source>
        <dbReference type="EMBL" id="USJ24255.1"/>
    </source>
</evidence>
<evidence type="ECO:0000313" key="2">
    <source>
        <dbReference type="EMBL" id="WFP91682.1"/>
    </source>
</evidence>
<evidence type="ECO:0000313" key="3">
    <source>
        <dbReference type="Proteomes" id="UP001055460"/>
    </source>
</evidence>